<keyword evidence="10" id="KW-0547">Nucleotide-binding</keyword>
<keyword evidence="18" id="KW-1185">Reference proteome</keyword>
<evidence type="ECO:0000259" key="15">
    <source>
        <dbReference type="Pfam" id="PF04446"/>
    </source>
</evidence>
<evidence type="ECO:0000256" key="1">
    <source>
        <dbReference type="ARBA" id="ARBA00001946"/>
    </source>
</evidence>
<reference evidence="17" key="1">
    <citation type="submission" date="2019-09" db="EMBL/GenBank/DDBJ databases">
        <title>Draft genome information of white flower Hibiscus syriacus.</title>
        <authorList>
            <person name="Kim Y.-M."/>
        </authorList>
    </citation>
    <scope>NUCLEOTIDE SEQUENCE [LARGE SCALE GENOMIC DNA]</scope>
    <source>
        <strain evidence="17">YM2019G1</strain>
    </source>
</reference>
<dbReference type="Pfam" id="PF14413">
    <property type="entry name" value="Thg1C"/>
    <property type="match status" value="2"/>
</dbReference>
<keyword evidence="13" id="KW-0539">Nucleus</keyword>
<dbReference type="PANTHER" id="PTHR12729:SF6">
    <property type="entry name" value="TRNA(HIS) GUANYLYLTRANSFERASE-RELATED"/>
    <property type="match status" value="1"/>
</dbReference>
<evidence type="ECO:0000256" key="12">
    <source>
        <dbReference type="ARBA" id="ARBA00023134"/>
    </source>
</evidence>
<evidence type="ECO:0000256" key="10">
    <source>
        <dbReference type="ARBA" id="ARBA00022741"/>
    </source>
</evidence>
<comment type="cofactor">
    <cofactor evidence="1">
        <name>Mg(2+)</name>
        <dbReference type="ChEBI" id="CHEBI:18420"/>
    </cofactor>
</comment>
<dbReference type="OrthoDB" id="62560at2759"/>
<keyword evidence="9" id="KW-0479">Metal-binding</keyword>
<protein>
    <recommendedName>
        <fullName evidence="5">tRNA(His) guanylyltransferase</fullName>
        <ecNumber evidence="5">2.7.7.79</ecNumber>
    </recommendedName>
</protein>
<evidence type="ECO:0000256" key="11">
    <source>
        <dbReference type="ARBA" id="ARBA00022842"/>
    </source>
</evidence>
<comment type="similarity">
    <text evidence="4">Belongs to the tRNA(His) guanylyltransferase family.</text>
</comment>
<sequence length="524" mass="61859">MANSKYEYVKSFEVEDEIMPPNLIVIRIDGRDFRRFSEVHEFEKPNDERALNLLNQCAMAVMEEYPDIVFSYGYSDEYSFVLKKTSKFYQRRSSKISSVIVSCFASVYVTKWKEFFPHKELRYPPSFLSRVVCCASLEVLQVYLAWRQRDCHDQNQYYTCFWELVKNGGKTETEAQEFLKDAKEQDRNELLHQQFGINYNDSLALFRQGTCIFKNEVEDFVKYNEDGTPVKRLRRKTSIFRSENIASRRFWNAHAILLKELGNFSDDCFKINPDYIRSFVFESKLMPSTWVVIRIDGCHFHRFSDVHEFNKPNDIQALDLMNLCAMAVLEEFQDIVFSYGVSDEYSYVLKKDSQLYQRQASKIVSAIVSFFSSMYVMKWKDVFQNKDLKYPSSFDGRAVCYPSNEILQDYLAWRQVDCHINNQYNTCFWNLVKSGKSKSEAQIYLKGTQAREKNELLLKEFGIDYTTLPLMFRQGSSIFRVKRENTSMEENDDSSIEKTETKIITEYCNIIEQSFWEAHPSILD</sequence>
<comment type="subcellular location">
    <subcellularLocation>
        <location evidence="3">Nucleus</location>
        <location evidence="3">Nucleoplasm</location>
    </subcellularLocation>
</comment>
<evidence type="ECO:0000313" key="18">
    <source>
        <dbReference type="Proteomes" id="UP000436088"/>
    </source>
</evidence>
<name>A0A6A2XN01_HIBSY</name>
<evidence type="ECO:0000256" key="5">
    <source>
        <dbReference type="ARBA" id="ARBA00012511"/>
    </source>
</evidence>
<keyword evidence="7" id="KW-0819">tRNA processing</keyword>
<gene>
    <name evidence="17" type="ORF">F3Y22_tig00116962pilonHSYRG01034</name>
</gene>
<organism evidence="17 18">
    <name type="scientific">Hibiscus syriacus</name>
    <name type="common">Rose of Sharon</name>
    <dbReference type="NCBI Taxonomy" id="106335"/>
    <lineage>
        <taxon>Eukaryota</taxon>
        <taxon>Viridiplantae</taxon>
        <taxon>Streptophyta</taxon>
        <taxon>Embryophyta</taxon>
        <taxon>Tracheophyta</taxon>
        <taxon>Spermatophyta</taxon>
        <taxon>Magnoliopsida</taxon>
        <taxon>eudicotyledons</taxon>
        <taxon>Gunneridae</taxon>
        <taxon>Pentapetalae</taxon>
        <taxon>rosids</taxon>
        <taxon>malvids</taxon>
        <taxon>Malvales</taxon>
        <taxon>Malvaceae</taxon>
        <taxon>Malvoideae</taxon>
        <taxon>Hibiscus</taxon>
    </lineage>
</organism>
<keyword evidence="8 17" id="KW-0548">Nucleotidyltransferase</keyword>
<dbReference type="InterPro" id="IPR025845">
    <property type="entry name" value="Thg1_C_dom"/>
</dbReference>
<dbReference type="PANTHER" id="PTHR12729">
    <property type="entry name" value="TRNA(HIS) GUANYLYLTRANSFERASE-RELATED"/>
    <property type="match status" value="1"/>
</dbReference>
<proteinExistence type="inferred from homology"/>
<evidence type="ECO:0000256" key="2">
    <source>
        <dbReference type="ARBA" id="ARBA00002939"/>
    </source>
</evidence>
<keyword evidence="11" id="KW-0460">Magnesium</keyword>
<dbReference type="Pfam" id="PF04446">
    <property type="entry name" value="Thg1"/>
    <property type="match status" value="2"/>
</dbReference>
<comment type="caution">
    <text evidence="17">The sequence shown here is derived from an EMBL/GenBank/DDBJ whole genome shotgun (WGS) entry which is preliminary data.</text>
</comment>
<comment type="catalytic activity">
    <reaction evidence="14">
        <text>a 5'-end ribonucleotide-tRNA(His) + GTP + ATP + H2O = a 5'-end phospho-guanosine-ribonucleotide-tRNA(His) + AMP + 2 diphosphate + H(+)</text>
        <dbReference type="Rhea" id="RHEA:54564"/>
        <dbReference type="Rhea" id="RHEA-COMP:14193"/>
        <dbReference type="Rhea" id="RHEA-COMP:14917"/>
        <dbReference type="ChEBI" id="CHEBI:15377"/>
        <dbReference type="ChEBI" id="CHEBI:15378"/>
        <dbReference type="ChEBI" id="CHEBI:30616"/>
        <dbReference type="ChEBI" id="CHEBI:33019"/>
        <dbReference type="ChEBI" id="CHEBI:37565"/>
        <dbReference type="ChEBI" id="CHEBI:138282"/>
        <dbReference type="ChEBI" id="CHEBI:141847"/>
        <dbReference type="ChEBI" id="CHEBI:456215"/>
        <dbReference type="EC" id="2.7.7.79"/>
    </reaction>
</comment>
<evidence type="ECO:0000256" key="6">
    <source>
        <dbReference type="ARBA" id="ARBA00022679"/>
    </source>
</evidence>
<dbReference type="InterPro" id="IPR007537">
    <property type="entry name" value="tRNAHis_GuaTrfase_Thg1"/>
</dbReference>
<dbReference type="InterPro" id="IPR024956">
    <property type="entry name" value="tRNAHis_GuaTrfase_cat"/>
</dbReference>
<dbReference type="GO" id="GO:0006400">
    <property type="term" value="P:tRNA modification"/>
    <property type="evidence" value="ECO:0007669"/>
    <property type="project" value="InterPro"/>
</dbReference>
<keyword evidence="6" id="KW-0808">Transferase</keyword>
<keyword evidence="12" id="KW-0342">GTP-binding</keyword>
<dbReference type="GO" id="GO:0008193">
    <property type="term" value="F:tRNA guanylyltransferase activity"/>
    <property type="evidence" value="ECO:0007669"/>
    <property type="project" value="UniProtKB-EC"/>
</dbReference>
<evidence type="ECO:0000259" key="16">
    <source>
        <dbReference type="Pfam" id="PF14413"/>
    </source>
</evidence>
<dbReference type="Gene3D" id="3.30.70.3000">
    <property type="match status" value="2"/>
</dbReference>
<dbReference type="InterPro" id="IPR038469">
    <property type="entry name" value="tRNAHis_GuaTrfase_Thg1_sf"/>
</dbReference>
<feature type="domain" description="Thg1 C-terminal" evidence="16">
    <location>
        <begin position="140"/>
        <end position="222"/>
    </location>
</feature>
<evidence type="ECO:0000256" key="3">
    <source>
        <dbReference type="ARBA" id="ARBA00004642"/>
    </source>
</evidence>
<evidence type="ECO:0000256" key="8">
    <source>
        <dbReference type="ARBA" id="ARBA00022695"/>
    </source>
</evidence>
<feature type="domain" description="tRNAHis guanylyltransferase catalytic" evidence="15">
    <location>
        <begin position="274"/>
        <end position="402"/>
    </location>
</feature>
<dbReference type="FunFam" id="3.30.70.3000:FF:000002">
    <property type="entry name" value="tRNA(His) guanylyltransferase 1"/>
    <property type="match status" value="2"/>
</dbReference>
<dbReference type="GO" id="GO:0005654">
    <property type="term" value="C:nucleoplasm"/>
    <property type="evidence" value="ECO:0007669"/>
    <property type="project" value="UniProtKB-SubCell"/>
</dbReference>
<dbReference type="EC" id="2.7.7.79" evidence="5"/>
<evidence type="ECO:0000256" key="13">
    <source>
        <dbReference type="ARBA" id="ARBA00023242"/>
    </source>
</evidence>
<evidence type="ECO:0000256" key="7">
    <source>
        <dbReference type="ARBA" id="ARBA00022694"/>
    </source>
</evidence>
<evidence type="ECO:0000256" key="4">
    <source>
        <dbReference type="ARBA" id="ARBA00010113"/>
    </source>
</evidence>
<evidence type="ECO:0000313" key="17">
    <source>
        <dbReference type="EMBL" id="KAE8659759.1"/>
    </source>
</evidence>
<evidence type="ECO:0000256" key="9">
    <source>
        <dbReference type="ARBA" id="ARBA00022723"/>
    </source>
</evidence>
<dbReference type="AlphaFoldDB" id="A0A6A2XN01"/>
<feature type="domain" description="tRNAHis guanylyltransferase catalytic" evidence="15">
    <location>
        <begin position="6"/>
        <end position="134"/>
    </location>
</feature>
<dbReference type="GO" id="GO:0005525">
    <property type="term" value="F:GTP binding"/>
    <property type="evidence" value="ECO:0007669"/>
    <property type="project" value="UniProtKB-KW"/>
</dbReference>
<dbReference type="Proteomes" id="UP000436088">
    <property type="component" value="Unassembled WGS sequence"/>
</dbReference>
<feature type="domain" description="Thg1 C-terminal" evidence="16">
    <location>
        <begin position="406"/>
        <end position="511"/>
    </location>
</feature>
<dbReference type="GO" id="GO:0000287">
    <property type="term" value="F:magnesium ion binding"/>
    <property type="evidence" value="ECO:0007669"/>
    <property type="project" value="InterPro"/>
</dbReference>
<comment type="function">
    <text evidence="2">Adds a GMP to the 5'-end of tRNA(His) after transcription and RNase P cleavage.</text>
</comment>
<accession>A0A6A2XN01</accession>
<dbReference type="EMBL" id="VEPZ02001737">
    <property type="protein sequence ID" value="KAE8659759.1"/>
    <property type="molecule type" value="Genomic_DNA"/>
</dbReference>
<evidence type="ECO:0000256" key="14">
    <source>
        <dbReference type="ARBA" id="ARBA00047281"/>
    </source>
</evidence>